<reference evidence="7" key="1">
    <citation type="submission" date="2020-05" db="EMBL/GenBank/DDBJ databases">
        <authorList>
            <person name="Chiriac C."/>
            <person name="Salcher M."/>
            <person name="Ghai R."/>
            <person name="Kavagutti S V."/>
        </authorList>
    </citation>
    <scope>NUCLEOTIDE SEQUENCE</scope>
</reference>
<feature type="domain" description="Thiamine pyrophosphate enzyme TPP-binding" evidence="5">
    <location>
        <begin position="362"/>
        <end position="505"/>
    </location>
</feature>
<name>A0A6J7A7S4_9ZZZZ</name>
<dbReference type="PANTHER" id="PTHR18968">
    <property type="entry name" value="THIAMINE PYROPHOSPHATE ENZYMES"/>
    <property type="match status" value="1"/>
</dbReference>
<evidence type="ECO:0000313" key="7">
    <source>
        <dbReference type="EMBL" id="CAB4828871.1"/>
    </source>
</evidence>
<dbReference type="InterPro" id="IPR029061">
    <property type="entry name" value="THDP-binding"/>
</dbReference>
<dbReference type="InterPro" id="IPR011766">
    <property type="entry name" value="TPP_enzyme_TPP-bd"/>
</dbReference>
<comment type="similarity">
    <text evidence="1 3">Belongs to the TPP enzyme family.</text>
</comment>
<evidence type="ECO:0000256" key="2">
    <source>
        <dbReference type="ARBA" id="ARBA00023052"/>
    </source>
</evidence>
<dbReference type="AlphaFoldDB" id="A0A6J7A7S4"/>
<feature type="domain" description="Thiamine pyrophosphate enzyme N-terminal TPP-binding" evidence="6">
    <location>
        <begin position="20"/>
        <end position="109"/>
    </location>
</feature>
<evidence type="ECO:0000256" key="1">
    <source>
        <dbReference type="ARBA" id="ARBA00007812"/>
    </source>
</evidence>
<dbReference type="Gene3D" id="3.40.50.970">
    <property type="match status" value="2"/>
</dbReference>
<protein>
    <submittedName>
        <fullName evidence="7">Unannotated protein</fullName>
    </submittedName>
</protein>
<dbReference type="CDD" id="cd07035">
    <property type="entry name" value="TPP_PYR_POX_like"/>
    <property type="match status" value="1"/>
</dbReference>
<dbReference type="Pfam" id="PF00205">
    <property type="entry name" value="TPP_enzyme_M"/>
    <property type="match status" value="1"/>
</dbReference>
<dbReference type="SUPFAM" id="SSF52518">
    <property type="entry name" value="Thiamin diphosphate-binding fold (THDP-binding)"/>
    <property type="match status" value="2"/>
</dbReference>
<dbReference type="InterPro" id="IPR045229">
    <property type="entry name" value="TPP_enz"/>
</dbReference>
<keyword evidence="2 3" id="KW-0786">Thiamine pyrophosphate</keyword>
<dbReference type="GO" id="GO:0005948">
    <property type="term" value="C:acetolactate synthase complex"/>
    <property type="evidence" value="ECO:0007669"/>
    <property type="project" value="TreeGrafter"/>
</dbReference>
<proteinExistence type="inferred from homology"/>
<feature type="domain" description="Thiamine pyrophosphate enzyme central" evidence="4">
    <location>
        <begin position="179"/>
        <end position="304"/>
    </location>
</feature>
<evidence type="ECO:0000259" key="5">
    <source>
        <dbReference type="Pfam" id="PF02775"/>
    </source>
</evidence>
<evidence type="ECO:0000259" key="4">
    <source>
        <dbReference type="Pfam" id="PF00205"/>
    </source>
</evidence>
<dbReference type="Gene3D" id="3.40.50.1220">
    <property type="entry name" value="TPP-binding domain"/>
    <property type="match status" value="1"/>
</dbReference>
<organism evidence="7">
    <name type="scientific">freshwater metagenome</name>
    <dbReference type="NCBI Taxonomy" id="449393"/>
    <lineage>
        <taxon>unclassified sequences</taxon>
        <taxon>metagenomes</taxon>
        <taxon>ecological metagenomes</taxon>
    </lineage>
</organism>
<evidence type="ECO:0000256" key="3">
    <source>
        <dbReference type="RuleBase" id="RU362132"/>
    </source>
</evidence>
<dbReference type="GO" id="GO:0050660">
    <property type="term" value="F:flavin adenine dinucleotide binding"/>
    <property type="evidence" value="ECO:0007669"/>
    <property type="project" value="TreeGrafter"/>
</dbReference>
<dbReference type="SUPFAM" id="SSF52467">
    <property type="entry name" value="DHS-like NAD/FAD-binding domain"/>
    <property type="match status" value="1"/>
</dbReference>
<accession>A0A6J7A7S4</accession>
<dbReference type="GO" id="GO:0000287">
    <property type="term" value="F:magnesium ion binding"/>
    <property type="evidence" value="ECO:0007669"/>
    <property type="project" value="InterPro"/>
</dbReference>
<dbReference type="InterPro" id="IPR029035">
    <property type="entry name" value="DHS-like_NAD/FAD-binding_dom"/>
</dbReference>
<gene>
    <name evidence="7" type="ORF">UFOPK3204_00722</name>
</gene>
<dbReference type="CDD" id="cd00568">
    <property type="entry name" value="TPP_enzymes"/>
    <property type="match status" value="1"/>
</dbReference>
<evidence type="ECO:0000259" key="6">
    <source>
        <dbReference type="Pfam" id="PF02776"/>
    </source>
</evidence>
<sequence length="530" mass="55804">MGAVPEQWADSVSDKSGAPVFGLAGSSNFRFLARYRELGGDFVPVQHEAGAVAMAAGWAEAADRVGVASVHQGPGFTNTLTALVDAHRARIPVIVVTGHDLDSMSHQHVDTEGLCDRLGVAYLVPDLISDDVISETMDQAAVNRCPVVLLPPRQISLRSAFTLDYSEELANEIPNNVICQIEGARRIAIVAGRGAVRSGALHRIASLADQLGALLVTSAAAHGAFADNPRYAGSIGGFATEATTEAMRTCDTVIAFGASLDRWSTAGGRIFGESAHVVRVDPWTLREDPVIFGVRMDAGKFAEELAAIVPARARGSWALDAASAGRAPRALGTPALGLDPRQVLRRLDQLIPSHRRIVLDSGHFIALAAMYLTTIDGPHVHFGQDFQSVGLGLAKAIGAALTNDGRITVCVLGDGGAGMSIMELATAVELRIPLLVVLINDAAYGAEVHDFAPTGVDVSVAQFTLKNWADIAKVLGAEAKTVRELSDLDAIGSWLDNPAGPFLLDCQVDPTIDATTVMTDEGVAEWSCAE</sequence>
<dbReference type="GO" id="GO:0003984">
    <property type="term" value="F:acetolactate synthase activity"/>
    <property type="evidence" value="ECO:0007669"/>
    <property type="project" value="TreeGrafter"/>
</dbReference>
<dbReference type="GO" id="GO:0030976">
    <property type="term" value="F:thiamine pyrophosphate binding"/>
    <property type="evidence" value="ECO:0007669"/>
    <property type="project" value="InterPro"/>
</dbReference>
<dbReference type="InterPro" id="IPR012000">
    <property type="entry name" value="Thiamin_PyroP_enz_cen_dom"/>
</dbReference>
<dbReference type="GO" id="GO:0009099">
    <property type="term" value="P:L-valine biosynthetic process"/>
    <property type="evidence" value="ECO:0007669"/>
    <property type="project" value="TreeGrafter"/>
</dbReference>
<dbReference type="Pfam" id="PF02776">
    <property type="entry name" value="TPP_enzyme_N"/>
    <property type="match status" value="1"/>
</dbReference>
<dbReference type="EMBL" id="CAFABK010000024">
    <property type="protein sequence ID" value="CAB4828871.1"/>
    <property type="molecule type" value="Genomic_DNA"/>
</dbReference>
<dbReference type="InterPro" id="IPR012001">
    <property type="entry name" value="Thiamin_PyroP_enz_TPP-bd_dom"/>
</dbReference>
<dbReference type="PANTHER" id="PTHR18968:SF13">
    <property type="entry name" value="ACETOLACTATE SYNTHASE CATALYTIC SUBUNIT, MITOCHONDRIAL"/>
    <property type="match status" value="1"/>
</dbReference>
<dbReference type="GO" id="GO:0009097">
    <property type="term" value="P:isoleucine biosynthetic process"/>
    <property type="evidence" value="ECO:0007669"/>
    <property type="project" value="TreeGrafter"/>
</dbReference>
<dbReference type="Pfam" id="PF02775">
    <property type="entry name" value="TPP_enzyme_C"/>
    <property type="match status" value="1"/>
</dbReference>